<reference evidence="2" key="1">
    <citation type="submission" date="2020-05" db="EMBL/GenBank/DDBJ databases">
        <title>Phylogenomic resolution of chytrid fungi.</title>
        <authorList>
            <person name="Stajich J.E."/>
            <person name="Amses K."/>
            <person name="Simmons R."/>
            <person name="Seto K."/>
            <person name="Myers J."/>
            <person name="Bonds A."/>
            <person name="Quandt C.A."/>
            <person name="Barry K."/>
            <person name="Liu P."/>
            <person name="Grigoriev I."/>
            <person name="Longcore J.E."/>
            <person name="James T.Y."/>
        </authorList>
    </citation>
    <scope>NUCLEOTIDE SEQUENCE</scope>
    <source>
        <strain evidence="2">JEL0379</strain>
    </source>
</reference>
<dbReference type="AlphaFoldDB" id="A0AAD5XQT2"/>
<comment type="caution">
    <text evidence="2">The sequence shown here is derived from an EMBL/GenBank/DDBJ whole genome shotgun (WGS) entry which is preliminary data.</text>
</comment>
<feature type="region of interest" description="Disordered" evidence="1">
    <location>
        <begin position="739"/>
        <end position="779"/>
    </location>
</feature>
<protein>
    <submittedName>
        <fullName evidence="2">Uncharacterized protein</fullName>
    </submittedName>
</protein>
<evidence type="ECO:0000313" key="3">
    <source>
        <dbReference type="Proteomes" id="UP001212152"/>
    </source>
</evidence>
<organism evidence="2 3">
    <name type="scientific">Geranomyces variabilis</name>
    <dbReference type="NCBI Taxonomy" id="109894"/>
    <lineage>
        <taxon>Eukaryota</taxon>
        <taxon>Fungi</taxon>
        <taxon>Fungi incertae sedis</taxon>
        <taxon>Chytridiomycota</taxon>
        <taxon>Chytridiomycota incertae sedis</taxon>
        <taxon>Chytridiomycetes</taxon>
        <taxon>Spizellomycetales</taxon>
        <taxon>Powellomycetaceae</taxon>
        <taxon>Geranomyces</taxon>
    </lineage>
</organism>
<evidence type="ECO:0000256" key="1">
    <source>
        <dbReference type="SAM" id="MobiDB-lite"/>
    </source>
</evidence>
<evidence type="ECO:0000313" key="2">
    <source>
        <dbReference type="EMBL" id="KAJ3177735.1"/>
    </source>
</evidence>
<gene>
    <name evidence="2" type="ORF">HDU87_004257</name>
</gene>
<proteinExistence type="predicted"/>
<feature type="region of interest" description="Disordered" evidence="1">
    <location>
        <begin position="621"/>
        <end position="646"/>
    </location>
</feature>
<sequence length="779" mass="86277">MPTCNRAYASLTGIWQHLRVSTDPVQLVWQWARLMIEKDQKLFGESLTEKEALLICDGAIERSMAGCGATSHEDLTCGYCGIRVAVAAACGENESVMPASKERVFSELSYGNPKQIVIVVCVPCNYMSGSAKPSSYLRLLEAIKSASEEPPAADNSPLTEIEALAVAKQARAHKMDCGRICAVTGVRGLWHSGTVFTLSFDRLAPPHILDGMVGSRNQREAHTRDITRVTLAGVNIVFGMLQVRDPEKLFSRWCKRVCRGDFHNGWFWNMSAEPRVFSGLPGSQALALAKTTHPILESRRTYNGRQFRNSTLLRATASEIASMPVDLLFDYVEPISAPSPYDIATSNAVFVDTQADIEQWLVDTYTKGPPLVSIIPKRDVFSAYVERCALERSQPVGERFFGTVFVRTFDLVQHRSSRSYLWGVECYSGVQKIENPIAHDHQDMVVAWIRATFELAANVRLYLKPTYTLYKERCAERQLVPAGTINIGRWMRRAYPEVKLTGQNSDRFWSGLRPKDGSALVGPGPPPTHKYGGQNGVKKWAADNMEPATTDVEIQDLYDVYCSDVARDYMKPYGNLSAFTVLACKVLPMMERVRKRSKAAKGHLAHFQNMRLKPRLAVTMQSQPNMPGGGSQSAADGMQNGDGHGLVEPMLAQSDVDDDEGDDGGSVRNHAGAMLYRPDMHVTVEEEEPGMDEGSVCVFAAPMQVDTHSGGGAVSDDDDVDRMLMGIRADWKTHTGGGVVESDDDDADRMSPHHCFPRKKPLRTTRCTDQKEGKIKDEH</sequence>
<dbReference type="EMBL" id="JADGJQ010000031">
    <property type="protein sequence ID" value="KAJ3177735.1"/>
    <property type="molecule type" value="Genomic_DNA"/>
</dbReference>
<dbReference type="Proteomes" id="UP001212152">
    <property type="component" value="Unassembled WGS sequence"/>
</dbReference>
<name>A0AAD5XQT2_9FUNG</name>
<accession>A0AAD5XQT2</accession>
<keyword evidence="3" id="KW-1185">Reference proteome</keyword>
<feature type="compositionally biased region" description="Basic and acidic residues" evidence="1">
    <location>
        <begin position="766"/>
        <end position="779"/>
    </location>
</feature>